<dbReference type="GO" id="GO:0016740">
    <property type="term" value="F:transferase activity"/>
    <property type="evidence" value="ECO:0007669"/>
    <property type="project" value="UniProtKB-KW"/>
</dbReference>
<name>A0A538TV80_UNCEI</name>
<evidence type="ECO:0000313" key="3">
    <source>
        <dbReference type="Proteomes" id="UP000316609"/>
    </source>
</evidence>
<gene>
    <name evidence="2" type="ORF">E6K78_04685</name>
</gene>
<evidence type="ECO:0000313" key="2">
    <source>
        <dbReference type="EMBL" id="TMQ67498.1"/>
    </source>
</evidence>
<accession>A0A538TV80</accession>
<organism evidence="2 3">
    <name type="scientific">Eiseniibacteriota bacterium</name>
    <dbReference type="NCBI Taxonomy" id="2212470"/>
    <lineage>
        <taxon>Bacteria</taxon>
        <taxon>Candidatus Eiseniibacteriota</taxon>
    </lineage>
</organism>
<feature type="domain" description="BioF2-like acetyltransferase" evidence="1">
    <location>
        <begin position="163"/>
        <end position="287"/>
    </location>
</feature>
<keyword evidence="2" id="KW-0808">Transferase</keyword>
<dbReference type="AlphaFoldDB" id="A0A538TV80"/>
<dbReference type="InterPro" id="IPR016181">
    <property type="entry name" value="Acyl_CoA_acyltransferase"/>
</dbReference>
<reference evidence="2 3" key="1">
    <citation type="journal article" date="2019" name="Nat. Microbiol.">
        <title>Mediterranean grassland soil C-N compound turnover is dependent on rainfall and depth, and is mediated by genomically divergent microorganisms.</title>
        <authorList>
            <person name="Diamond S."/>
            <person name="Andeer P.F."/>
            <person name="Li Z."/>
            <person name="Crits-Christoph A."/>
            <person name="Burstein D."/>
            <person name="Anantharaman K."/>
            <person name="Lane K.R."/>
            <person name="Thomas B.C."/>
            <person name="Pan C."/>
            <person name="Northen T.R."/>
            <person name="Banfield J.F."/>
        </authorList>
    </citation>
    <scope>NUCLEOTIDE SEQUENCE [LARGE SCALE GENOMIC DNA]</scope>
    <source>
        <strain evidence="2">WS_8</strain>
    </source>
</reference>
<comment type="caution">
    <text evidence="2">The sequence shown here is derived from an EMBL/GenBank/DDBJ whole genome shotgun (WGS) entry which is preliminary data.</text>
</comment>
<dbReference type="SUPFAM" id="SSF55729">
    <property type="entry name" value="Acyl-CoA N-acyltransferases (Nat)"/>
    <property type="match status" value="1"/>
</dbReference>
<dbReference type="InterPro" id="IPR038740">
    <property type="entry name" value="BioF2-like_GNAT_dom"/>
</dbReference>
<dbReference type="EMBL" id="VBOY01000038">
    <property type="protein sequence ID" value="TMQ67498.1"/>
    <property type="molecule type" value="Genomic_DNA"/>
</dbReference>
<dbReference type="Gene3D" id="3.40.630.30">
    <property type="match status" value="1"/>
</dbReference>
<dbReference type="Pfam" id="PF13480">
    <property type="entry name" value="Acetyltransf_6"/>
    <property type="match status" value="1"/>
</dbReference>
<proteinExistence type="predicted"/>
<dbReference type="Proteomes" id="UP000316609">
    <property type="component" value="Unassembled WGS sequence"/>
</dbReference>
<protein>
    <submittedName>
        <fullName evidence="2">GNAT family N-acetyltransferase</fullName>
    </submittedName>
</protein>
<sequence>MSRPQWRVLDGPPADWETLVAEDPGATPAHRGALWAALAATLPGFSPAFVAVEREGALLGGVGVMVERRGGLHWIHLMPYSLPGAPLARTGAHEEVDAAVAEALDAQAAALGAVGGAWIGYRPLGPDVAPALERLGGETRWLETSWIDLSRGATVAFRAAEGDLRQQVRRARRLGLRFAEEPGALEEAYVQHAAQSRSWSGHRPLPLALCRRLLTRVDQDPAARLFTVRDDRGLLAAVLALVHAREVLAWWSGTHPEGRHRHAFPLLLWSLAEWCAERGVERLNLGASGGFDSLIAFKRSFGARSLRYPVRWLDACHAGPLGRAVARAQSWWRRDRARGESA</sequence>
<evidence type="ECO:0000259" key="1">
    <source>
        <dbReference type="Pfam" id="PF13480"/>
    </source>
</evidence>